<dbReference type="InterPro" id="IPR013083">
    <property type="entry name" value="Znf_RING/FYVE/PHD"/>
</dbReference>
<dbReference type="InterPro" id="IPR000182">
    <property type="entry name" value="GNAT_dom"/>
</dbReference>
<feature type="coiled-coil region" evidence="10">
    <location>
        <begin position="1115"/>
        <end position="1167"/>
    </location>
</feature>
<dbReference type="InterPro" id="IPR027370">
    <property type="entry name" value="Znf-RING_euk"/>
</dbReference>
<dbReference type="Proteomes" id="UP000225706">
    <property type="component" value="Unassembled WGS sequence"/>
</dbReference>
<dbReference type="InterPro" id="IPR000315">
    <property type="entry name" value="Znf_B-box"/>
</dbReference>
<keyword evidence="10" id="KW-0175">Coiled coil</keyword>
<dbReference type="GO" id="GO:0008270">
    <property type="term" value="F:zinc ion binding"/>
    <property type="evidence" value="ECO:0007669"/>
    <property type="project" value="UniProtKB-KW"/>
</dbReference>
<feature type="domain" description="B box-type" evidence="12">
    <location>
        <begin position="1075"/>
        <end position="1118"/>
    </location>
</feature>
<dbReference type="PROSITE" id="PS50089">
    <property type="entry name" value="ZF_RING_2"/>
    <property type="match status" value="1"/>
</dbReference>
<dbReference type="PROSITE" id="PS50119">
    <property type="entry name" value="ZF_BBOX"/>
    <property type="match status" value="2"/>
</dbReference>
<dbReference type="SUPFAM" id="SSF57850">
    <property type="entry name" value="RING/U-box"/>
    <property type="match status" value="1"/>
</dbReference>
<dbReference type="PANTHER" id="PTHR47403:SF6">
    <property type="entry name" value="N-ACETYLTRANSFERASE DOMAIN-CONTAINING PROTEIN"/>
    <property type="match status" value="1"/>
</dbReference>
<evidence type="ECO:0000256" key="1">
    <source>
        <dbReference type="ARBA" id="ARBA00008518"/>
    </source>
</evidence>
<dbReference type="PROSITE" id="PS51125">
    <property type="entry name" value="NHL"/>
    <property type="match status" value="4"/>
</dbReference>
<dbReference type="InterPro" id="IPR001298">
    <property type="entry name" value="Filamin/ABP280_rpt"/>
</dbReference>
<feature type="coiled-coil region" evidence="10">
    <location>
        <begin position="1198"/>
        <end position="1225"/>
    </location>
</feature>
<dbReference type="GO" id="GO:0016747">
    <property type="term" value="F:acyltransferase activity, transferring groups other than amino-acyl groups"/>
    <property type="evidence" value="ECO:0007669"/>
    <property type="project" value="InterPro"/>
</dbReference>
<dbReference type="InterPro" id="IPR017907">
    <property type="entry name" value="Znf_RING_CS"/>
</dbReference>
<dbReference type="SMART" id="SM00336">
    <property type="entry name" value="BBOX"/>
    <property type="match status" value="2"/>
</dbReference>
<evidence type="ECO:0000259" key="11">
    <source>
        <dbReference type="PROSITE" id="PS50089"/>
    </source>
</evidence>
<keyword evidence="3" id="KW-0479">Metal-binding</keyword>
<dbReference type="Gene3D" id="2.60.40.10">
    <property type="entry name" value="Immunoglobulins"/>
    <property type="match status" value="2"/>
</dbReference>
<dbReference type="InterPro" id="IPR011042">
    <property type="entry name" value="6-blade_b-propeller_TolB-like"/>
</dbReference>
<keyword evidence="2" id="KW-0597">Phosphoprotein</keyword>
<feature type="domain" description="N-acetyltransferase" evidence="13">
    <location>
        <begin position="1521"/>
        <end position="1670"/>
    </location>
</feature>
<evidence type="ECO:0000256" key="5">
    <source>
        <dbReference type="ARBA" id="ARBA00022771"/>
    </source>
</evidence>
<dbReference type="PROSITE" id="PS00518">
    <property type="entry name" value="ZF_RING_1"/>
    <property type="match status" value="1"/>
</dbReference>
<feature type="repeat" description="NHL" evidence="9">
    <location>
        <begin position="453"/>
        <end position="496"/>
    </location>
</feature>
<keyword evidence="4" id="KW-0677">Repeat</keyword>
<dbReference type="Pfam" id="PF00630">
    <property type="entry name" value="Filamin"/>
    <property type="match status" value="2"/>
</dbReference>
<feature type="repeat" description="NHL" evidence="9">
    <location>
        <begin position="358"/>
        <end position="401"/>
    </location>
</feature>
<dbReference type="InterPro" id="IPR001258">
    <property type="entry name" value="NHL_repeat"/>
</dbReference>
<dbReference type="InterPro" id="IPR001841">
    <property type="entry name" value="Znf_RING"/>
</dbReference>
<feature type="domain" description="RING-type" evidence="11">
    <location>
        <begin position="938"/>
        <end position="981"/>
    </location>
</feature>
<gene>
    <name evidence="14" type="primary">trim71</name>
    <name evidence="14" type="ORF">AWC38_SpisGene21241</name>
</gene>
<evidence type="ECO:0000256" key="10">
    <source>
        <dbReference type="SAM" id="Coils"/>
    </source>
</evidence>
<dbReference type="Gene3D" id="3.30.40.10">
    <property type="entry name" value="Zinc/RING finger domain, C3HC4 (zinc finger)"/>
    <property type="match status" value="1"/>
</dbReference>
<keyword evidence="5 7" id="KW-0863">Zinc-finger</keyword>
<keyword evidence="6" id="KW-0862">Zinc</keyword>
<evidence type="ECO:0000259" key="13">
    <source>
        <dbReference type="PROSITE" id="PS51186"/>
    </source>
</evidence>
<dbReference type="SUPFAM" id="SSF57845">
    <property type="entry name" value="B-box zinc-binding domain"/>
    <property type="match status" value="1"/>
</dbReference>
<feature type="repeat" description="Filamin" evidence="8">
    <location>
        <begin position="247"/>
        <end position="350"/>
    </location>
</feature>
<dbReference type="InterPro" id="IPR014756">
    <property type="entry name" value="Ig_E-set"/>
</dbReference>
<dbReference type="SMART" id="SM00184">
    <property type="entry name" value="RING"/>
    <property type="match status" value="1"/>
</dbReference>
<dbReference type="Pfam" id="PF17170">
    <property type="entry name" value="DUF5128"/>
    <property type="match status" value="1"/>
</dbReference>
<dbReference type="OrthoDB" id="8889733at2759"/>
<evidence type="ECO:0000256" key="3">
    <source>
        <dbReference type="ARBA" id="ARBA00022723"/>
    </source>
</evidence>
<sequence>MIIKMDSMRFSYFPNDHGRYKVTIKYNTYLIVSSQDEHCVKVYDRNGNFQYKFGKEGKGDGEFKYPGCLLVNKSGHLMGKRLLHPIVFNASLCLRSSHGRDTIRCPKCQALSKVPESGDLKDLPTSFYLNGLIDVLAIKECKSSQLHDDYAKVMKKGEDLKRDVQEFVDNLFATVEAKKQAIFEAVAEETRKSLGNLATQKTEIERQIKLIESSLEKTDNLMIRTFVENQKLLNTVEVEEIGSLRVLHQTKASQSVAEGKGLNEEISSRIAQFTLTTRDADGRQCYNERDHVTVEMRDKQGRECVTEVQVNDQKDGLYQISYFPNNDGRFKVTVKVNGEHVQNSPFTVKVKICHFKAVSSFGKHGFSLHMFKGPWGVAVNARDEIVVTDFYNHRVQIFDKNGNILLSSFGRKGSKAGEFNNPTGIAFHNNGNIFVADTGNHRIQIFSREGQYVGSFIEKGNLDSQLNGPRGLSVDSDGNIIVVDTGNKLIKIFSSDGTFLMKIDGQGSFTYPIHCVQYNTYLIVSSQDEHCIKVYDRNGNFQYKFGKEGEGDGEFKYPGCLLVNKSGHLMVCDSGNNRVQVFELNGEFLREFVKILCSLCMASSFVGNICLKIFETVEEETRKSLETLATKKTEIERQITSIQSSVEKADKLLMRSTNAEVVQLLKSLETIFQQDDQNQQLDLDLSSKRPPISAFVENQQLRNTVVAEEIGSLRVLHQTKASQSVAEGKGLEEAIVNHIAQFTLTTRDADGRQCYNERGHVTVEIWNEHKRECVTEVQVNDREDGLCQISYFPNDHGRFEVTIKELKVSVQDWKGGFKYPGCLSVNESGHLMLCDVHNHGAQVFEVDEKFLRLAKKHLTCSTPAVSGEEEIIAENNRLPVDVGNETINLKEKLKKEYHKASLFQPDFCKIHGRSPRSLLTKIMDIKTLPQDLREEVSCPVCTDIYRDPKQLQCLHSFCLQCLKHWHRTSHGRDTIRCPECQALSKVPESGDLKDLPTSFYLNDLIDVLVIKECKSSQVQCGNCDKKSSETSYCFQCCIFYCPECVTGHNIMRNNKDHRVLALKDFQDKELEDMMKRPMHCSKQRHEKEELKYFCKSCATAACQSCVLLDHAGHALVHLEEEAERQKLKMKSLIETLRRNLRVNINIVVQLDENHAKLMKKGEDLKREVQKFVDNLFATVEAKKQAIFETVEKVTRKSLETLAVQKTELERQIKSIQSSLEKADKLLIRITPNELDMEELSFRLARLSDFDEIVSLSKGIYEGHDYLPIEFHKWMKMENMAIMLVLFGNRVVGSRAAYIIDDGKTYIRRAGRVLPEFRKQGISQKLSDALDEYVRFSFPTVERMRFVSKYSKFSESLKLKKILQFDVLSYDIEEEEYRESQTWNEESTEIVTCTKDYISNVLFSSHLVEKLFPDNILLYDRVPVEPCSSNFEHIVQEFENLTFCTEKNTANSSPKSFSFGGIAQRVEYIHWTTYIYSRDASLYKEHLMFQFRLACKSIKTRFIFVSSVMDLRVYLISTMDAITFRLAEPYDFDEIIELSEGIYGGHDYLPLKFHKWLQKDNMAVILAHSSDNKLIGLLAYFIVDDQQTYVRRAERIHQELRGQGINRKLREYARNHARQRFPNLKRVRFTSTNENVNFQYHRKLQEWNFVAYEVETKHCRQALASMKKAIEIKSCSREYFSDIILSSTGRAKLFPRDVMVVNWCPFEPLRSNIDHVLEDRNELFAEDCADDSIPQSFSFGTYLPTAKFLDWQAVIYADDPGFYEAHLLYQFKRACEFINNDFVFVSFHDESWTELTKKVMEEQLQLKVHDVKMMMYLYEKDFSS</sequence>
<proteinExistence type="inferred from homology"/>
<evidence type="ECO:0000259" key="12">
    <source>
        <dbReference type="PROSITE" id="PS50119"/>
    </source>
</evidence>
<dbReference type="InterPro" id="IPR016181">
    <property type="entry name" value="Acyl_CoA_acyltransferase"/>
</dbReference>
<dbReference type="Gene3D" id="3.40.630.30">
    <property type="match status" value="2"/>
</dbReference>
<dbReference type="Pfam" id="PF00643">
    <property type="entry name" value="zf-B_box"/>
    <property type="match status" value="1"/>
</dbReference>
<evidence type="ECO:0000256" key="8">
    <source>
        <dbReference type="PROSITE-ProRule" id="PRU00087"/>
    </source>
</evidence>
<evidence type="ECO:0000256" key="6">
    <source>
        <dbReference type="ARBA" id="ARBA00022833"/>
    </source>
</evidence>
<dbReference type="Pfam" id="PF00583">
    <property type="entry name" value="Acetyltransf_1"/>
    <property type="match status" value="1"/>
</dbReference>
<dbReference type="SUPFAM" id="SSF55729">
    <property type="entry name" value="Acyl-CoA N-acyltransferases (Nat)"/>
    <property type="match status" value="2"/>
</dbReference>
<dbReference type="Pfam" id="PF01436">
    <property type="entry name" value="NHL"/>
    <property type="match status" value="3"/>
</dbReference>
<dbReference type="PROSITE" id="PS50194">
    <property type="entry name" value="FILAMIN_REPEAT"/>
    <property type="match status" value="2"/>
</dbReference>
<dbReference type="Pfam" id="PF13445">
    <property type="entry name" value="zf-RING_UBOX"/>
    <property type="match status" value="1"/>
</dbReference>
<dbReference type="Gene3D" id="2.120.10.30">
    <property type="entry name" value="TolB, C-terminal domain"/>
    <property type="match status" value="3"/>
</dbReference>
<accession>A0A2B4R8B2</accession>
<keyword evidence="15" id="KW-1185">Reference proteome</keyword>
<dbReference type="InterPro" id="IPR017868">
    <property type="entry name" value="Filamin/ABP280_repeat-like"/>
</dbReference>
<feature type="repeat" description="NHL" evidence="9">
    <location>
        <begin position="542"/>
        <end position="585"/>
    </location>
</feature>
<dbReference type="Gene3D" id="3.30.160.60">
    <property type="entry name" value="Classic Zinc Finger"/>
    <property type="match status" value="1"/>
</dbReference>
<dbReference type="SMART" id="SM00557">
    <property type="entry name" value="IG_FLMN"/>
    <property type="match status" value="2"/>
</dbReference>
<evidence type="ECO:0000256" key="9">
    <source>
        <dbReference type="PROSITE-ProRule" id="PRU00504"/>
    </source>
</evidence>
<feature type="domain" description="B box-type" evidence="12">
    <location>
        <begin position="1015"/>
        <end position="1062"/>
    </location>
</feature>
<evidence type="ECO:0000313" key="15">
    <source>
        <dbReference type="Proteomes" id="UP000225706"/>
    </source>
</evidence>
<feature type="repeat" description="NHL" evidence="9">
    <location>
        <begin position="406"/>
        <end position="449"/>
    </location>
</feature>
<dbReference type="SUPFAM" id="SSF81296">
    <property type="entry name" value="E set domains"/>
    <property type="match status" value="2"/>
</dbReference>
<name>A0A2B4R8B2_STYPI</name>
<dbReference type="PANTHER" id="PTHR47403">
    <property type="entry name" value="LOC100145250 PROTEIN"/>
    <property type="match status" value="1"/>
</dbReference>
<protein>
    <submittedName>
        <fullName evidence="14">E3 ubiquitin-protein ligase TRIM71</fullName>
    </submittedName>
</protein>
<feature type="repeat" description="Filamin" evidence="8">
    <location>
        <begin position="716"/>
        <end position="804"/>
    </location>
</feature>
<evidence type="ECO:0000313" key="14">
    <source>
        <dbReference type="EMBL" id="PFX14584.1"/>
    </source>
</evidence>
<reference evidence="15" key="1">
    <citation type="journal article" date="2017" name="bioRxiv">
        <title>Comparative analysis of the genomes of Stylophora pistillata and Acropora digitifera provides evidence for extensive differences between species of corals.</title>
        <authorList>
            <person name="Voolstra C.R."/>
            <person name="Li Y."/>
            <person name="Liew Y.J."/>
            <person name="Baumgarten S."/>
            <person name="Zoccola D."/>
            <person name="Flot J.-F."/>
            <person name="Tambutte S."/>
            <person name="Allemand D."/>
            <person name="Aranda M."/>
        </authorList>
    </citation>
    <scope>NUCLEOTIDE SEQUENCE [LARGE SCALE GENOMIC DNA]</scope>
</reference>
<organism evidence="14 15">
    <name type="scientific">Stylophora pistillata</name>
    <name type="common">Smooth cauliflower coral</name>
    <dbReference type="NCBI Taxonomy" id="50429"/>
    <lineage>
        <taxon>Eukaryota</taxon>
        <taxon>Metazoa</taxon>
        <taxon>Cnidaria</taxon>
        <taxon>Anthozoa</taxon>
        <taxon>Hexacorallia</taxon>
        <taxon>Scleractinia</taxon>
        <taxon>Astrocoeniina</taxon>
        <taxon>Pocilloporidae</taxon>
        <taxon>Stylophora</taxon>
    </lineage>
</organism>
<evidence type="ECO:0000256" key="4">
    <source>
        <dbReference type="ARBA" id="ARBA00022737"/>
    </source>
</evidence>
<dbReference type="SUPFAM" id="SSF101898">
    <property type="entry name" value="NHL repeat"/>
    <property type="match status" value="1"/>
</dbReference>
<dbReference type="InterPro" id="IPR056483">
    <property type="entry name" value="Hisat_C"/>
</dbReference>
<dbReference type="InterPro" id="IPR013783">
    <property type="entry name" value="Ig-like_fold"/>
</dbReference>
<evidence type="ECO:0000256" key="2">
    <source>
        <dbReference type="ARBA" id="ARBA00022553"/>
    </source>
</evidence>
<evidence type="ECO:0000256" key="7">
    <source>
        <dbReference type="PROSITE-ProRule" id="PRU00024"/>
    </source>
</evidence>
<comment type="similarity">
    <text evidence="1">Belongs to the TRIM/RBCC family.</text>
</comment>
<dbReference type="Pfam" id="PF24066">
    <property type="entry name" value="Hisat_C"/>
    <property type="match status" value="2"/>
</dbReference>
<dbReference type="EMBL" id="LSMT01000759">
    <property type="protein sequence ID" value="PFX14584.1"/>
    <property type="molecule type" value="Genomic_DNA"/>
</dbReference>
<dbReference type="PROSITE" id="PS51186">
    <property type="entry name" value="GNAT"/>
    <property type="match status" value="1"/>
</dbReference>
<comment type="caution">
    <text evidence="14">The sequence shown here is derived from an EMBL/GenBank/DDBJ whole genome shotgun (WGS) entry which is preliminary data.</text>
</comment>